<evidence type="ECO:0000256" key="1">
    <source>
        <dbReference type="SAM" id="MobiDB-lite"/>
    </source>
</evidence>
<dbReference type="EMBL" id="JAUCMV010000001">
    <property type="protein sequence ID" value="KAK0425990.1"/>
    <property type="molecule type" value="Genomic_DNA"/>
</dbReference>
<sequence length="188" mass="20837">MAIKPKQSAVWNISFSFWTFSGAQVPEMIVGMITSYLNEHNELARMFKTAMTICREAMERNEPIGHRKLVILSSAEVRRRQEEGTDKQRDESRNVQAAAADLHARQLNVITDVAEIYQPGDDHEGPDAPRGTDGGIFDDSVHKQSASAEEAPPSAEDFDDPGSNVNASEVESMRTEADSMQEMGPKLE</sequence>
<reference evidence="2" key="1">
    <citation type="submission" date="2023-06" db="EMBL/GenBank/DDBJ databases">
        <title>Genomic analysis of the entomopathogenic nematode Steinernema hermaphroditum.</title>
        <authorList>
            <person name="Schwarz E.M."/>
            <person name="Heppert J.K."/>
            <person name="Baniya A."/>
            <person name="Schwartz H.T."/>
            <person name="Tan C.-H."/>
            <person name="Antoshechkin I."/>
            <person name="Sternberg P.W."/>
            <person name="Goodrich-Blair H."/>
            <person name="Dillman A.R."/>
        </authorList>
    </citation>
    <scope>NUCLEOTIDE SEQUENCE</scope>
    <source>
        <strain evidence="2">PS9179</strain>
        <tissue evidence="2">Whole animal</tissue>
    </source>
</reference>
<feature type="region of interest" description="Disordered" evidence="1">
    <location>
        <begin position="118"/>
        <end position="188"/>
    </location>
</feature>
<dbReference type="Proteomes" id="UP001175271">
    <property type="component" value="Unassembled WGS sequence"/>
</dbReference>
<evidence type="ECO:0000313" key="2">
    <source>
        <dbReference type="EMBL" id="KAK0425990.1"/>
    </source>
</evidence>
<name>A0AA39MA06_9BILA</name>
<evidence type="ECO:0000313" key="3">
    <source>
        <dbReference type="Proteomes" id="UP001175271"/>
    </source>
</evidence>
<gene>
    <name evidence="2" type="ORF">QR680_009491</name>
</gene>
<comment type="caution">
    <text evidence="2">The sequence shown here is derived from an EMBL/GenBank/DDBJ whole genome shotgun (WGS) entry which is preliminary data.</text>
</comment>
<feature type="compositionally biased region" description="Low complexity" evidence="1">
    <location>
        <begin position="145"/>
        <end position="155"/>
    </location>
</feature>
<organism evidence="2 3">
    <name type="scientific">Steinernema hermaphroditum</name>
    <dbReference type="NCBI Taxonomy" id="289476"/>
    <lineage>
        <taxon>Eukaryota</taxon>
        <taxon>Metazoa</taxon>
        <taxon>Ecdysozoa</taxon>
        <taxon>Nematoda</taxon>
        <taxon>Chromadorea</taxon>
        <taxon>Rhabditida</taxon>
        <taxon>Tylenchina</taxon>
        <taxon>Panagrolaimomorpha</taxon>
        <taxon>Strongyloidoidea</taxon>
        <taxon>Steinernematidae</taxon>
        <taxon>Steinernema</taxon>
    </lineage>
</organism>
<keyword evidence="3" id="KW-1185">Reference proteome</keyword>
<proteinExistence type="predicted"/>
<accession>A0AA39MA06</accession>
<dbReference type="AlphaFoldDB" id="A0AA39MA06"/>
<protein>
    <submittedName>
        <fullName evidence="2">Uncharacterized protein</fullName>
    </submittedName>
</protein>